<feature type="DNA-binding region" description="H-T-H motif" evidence="2">
    <location>
        <begin position="28"/>
        <end position="47"/>
    </location>
</feature>
<feature type="domain" description="HTH tetR-type" evidence="3">
    <location>
        <begin position="5"/>
        <end position="65"/>
    </location>
</feature>
<dbReference type="PANTHER" id="PTHR43479">
    <property type="entry name" value="ACREF/ENVCD OPERON REPRESSOR-RELATED"/>
    <property type="match status" value="1"/>
</dbReference>
<dbReference type="PROSITE" id="PS50977">
    <property type="entry name" value="HTH_TETR_2"/>
    <property type="match status" value="1"/>
</dbReference>
<dbReference type="InterPro" id="IPR009057">
    <property type="entry name" value="Homeodomain-like_sf"/>
</dbReference>
<evidence type="ECO:0000313" key="4">
    <source>
        <dbReference type="EMBL" id="VFB17039.1"/>
    </source>
</evidence>
<comment type="caution">
    <text evidence="4">The sequence shown here is derived from an EMBL/GenBank/DDBJ whole genome shotgun (WGS) entry which is preliminary data.</text>
</comment>
<dbReference type="Pfam" id="PF00440">
    <property type="entry name" value="TetR_N"/>
    <property type="match status" value="1"/>
</dbReference>
<sequence>MRKRITSRQEILENCQDLVSEKGLNALDIRTVAAACHVSVGSIYNHFESKDDLVYGVLNHAWGKIFDLADSSQDKPTSFLDYLEWLFSSLAQKKAEGAEFFNLYSLGLAYKNPQLGRDLFARHTGPLKEELKKAWEEDGKFGKFYEKKESDKKIDFLFTSLIGALLTESISKEDFMALASKYIEIVQ</sequence>
<keyword evidence="5" id="KW-1185">Reference proteome</keyword>
<dbReference type="GO" id="GO:0003677">
    <property type="term" value="F:DNA binding"/>
    <property type="evidence" value="ECO:0007669"/>
    <property type="project" value="UniProtKB-UniRule"/>
</dbReference>
<evidence type="ECO:0000313" key="5">
    <source>
        <dbReference type="Proteomes" id="UP000377798"/>
    </source>
</evidence>
<evidence type="ECO:0000256" key="2">
    <source>
        <dbReference type="PROSITE-ProRule" id="PRU00335"/>
    </source>
</evidence>
<dbReference type="AlphaFoldDB" id="A0A8H2QYR5"/>
<dbReference type="PRINTS" id="PR00455">
    <property type="entry name" value="HTHTETR"/>
</dbReference>
<evidence type="ECO:0000256" key="1">
    <source>
        <dbReference type="ARBA" id="ARBA00023125"/>
    </source>
</evidence>
<dbReference type="SUPFAM" id="SSF46689">
    <property type="entry name" value="Homeodomain-like"/>
    <property type="match status" value="1"/>
</dbReference>
<dbReference type="Gene3D" id="1.10.357.10">
    <property type="entry name" value="Tetracycline Repressor, domain 2"/>
    <property type="match status" value="1"/>
</dbReference>
<dbReference type="PANTHER" id="PTHR43479:SF11">
    <property type="entry name" value="ACREF_ENVCD OPERON REPRESSOR-RELATED"/>
    <property type="match status" value="1"/>
</dbReference>
<proteinExistence type="predicted"/>
<reference evidence="4 5" key="1">
    <citation type="submission" date="2019-02" db="EMBL/GenBank/DDBJ databases">
        <authorList>
            <consortium name="Pathogen Informatics"/>
        </authorList>
    </citation>
    <scope>NUCLEOTIDE SEQUENCE [LARGE SCALE GENOMIC DNA]</scope>
    <source>
        <strain evidence="4 5">3012STDY7089603</strain>
    </source>
</reference>
<dbReference type="Proteomes" id="UP000377798">
    <property type="component" value="Unassembled WGS sequence"/>
</dbReference>
<evidence type="ECO:0000259" key="3">
    <source>
        <dbReference type="PROSITE" id="PS50977"/>
    </source>
</evidence>
<dbReference type="InterPro" id="IPR050624">
    <property type="entry name" value="HTH-type_Tx_Regulator"/>
</dbReference>
<gene>
    <name evidence="4" type="primary">kstR2</name>
    <name evidence="4" type="ORF">NCTC13150_01619</name>
</gene>
<dbReference type="InterPro" id="IPR001647">
    <property type="entry name" value="HTH_TetR"/>
</dbReference>
<protein>
    <submittedName>
        <fullName evidence="4">HTH-type transcriptional repressor KstR2</fullName>
    </submittedName>
</protein>
<accession>A0A8H2QYR5</accession>
<dbReference type="EMBL" id="CAACYI010000001">
    <property type="protein sequence ID" value="VFB17039.1"/>
    <property type="molecule type" value="Genomic_DNA"/>
</dbReference>
<dbReference type="RefSeq" id="WP_165478642.1">
    <property type="nucleotide sequence ID" value="NZ_CAACYI010000001.1"/>
</dbReference>
<name>A0A8H2QYR5_9FIRM</name>
<keyword evidence="1 2" id="KW-0238">DNA-binding</keyword>
<organism evidence="4 5">
    <name type="scientific">Urinicoccus massiliensis</name>
    <dbReference type="NCBI Taxonomy" id="1723382"/>
    <lineage>
        <taxon>Bacteria</taxon>
        <taxon>Bacillati</taxon>
        <taxon>Bacillota</taxon>
        <taxon>Tissierellia</taxon>
        <taxon>Tissierellales</taxon>
        <taxon>Peptoniphilaceae</taxon>
        <taxon>Urinicoccus</taxon>
    </lineage>
</organism>